<dbReference type="Gene3D" id="4.10.240.10">
    <property type="entry name" value="Zn(2)-C6 fungal-type DNA-binding domain"/>
    <property type="match status" value="1"/>
</dbReference>
<dbReference type="InterPro" id="IPR036864">
    <property type="entry name" value="Zn2-C6_fun-type_DNA-bd_sf"/>
</dbReference>
<dbReference type="InterPro" id="IPR052400">
    <property type="entry name" value="Zn2-C6_fungal_TF"/>
</dbReference>
<accession>A0ABY6U2B9</accession>
<dbReference type="PROSITE" id="PS00463">
    <property type="entry name" value="ZN2_CY6_FUNGAL_1"/>
    <property type="match status" value="1"/>
</dbReference>
<keyword evidence="5" id="KW-1185">Reference proteome</keyword>
<evidence type="ECO:0000256" key="2">
    <source>
        <dbReference type="SAM" id="MobiDB-lite"/>
    </source>
</evidence>
<dbReference type="PANTHER" id="PTHR47657:SF13">
    <property type="entry name" value="ZN(2)-C6 FUNGAL-TYPE DOMAIN-CONTAINING PROTEIN-RELATED"/>
    <property type="match status" value="1"/>
</dbReference>
<evidence type="ECO:0000313" key="5">
    <source>
        <dbReference type="Proteomes" id="UP000766486"/>
    </source>
</evidence>
<feature type="region of interest" description="Disordered" evidence="2">
    <location>
        <begin position="48"/>
        <end position="76"/>
    </location>
</feature>
<organism evidence="4 5">
    <name type="scientific">Bionectria ochroleuca</name>
    <name type="common">Gliocladium roseum</name>
    <dbReference type="NCBI Taxonomy" id="29856"/>
    <lineage>
        <taxon>Eukaryota</taxon>
        <taxon>Fungi</taxon>
        <taxon>Dikarya</taxon>
        <taxon>Ascomycota</taxon>
        <taxon>Pezizomycotina</taxon>
        <taxon>Sordariomycetes</taxon>
        <taxon>Hypocreomycetidae</taxon>
        <taxon>Hypocreales</taxon>
        <taxon>Bionectriaceae</taxon>
        <taxon>Clonostachys</taxon>
    </lineage>
</organism>
<dbReference type="PROSITE" id="PS50048">
    <property type="entry name" value="ZN2_CY6_FUNGAL_2"/>
    <property type="match status" value="1"/>
</dbReference>
<feature type="region of interest" description="Disordered" evidence="2">
    <location>
        <begin position="92"/>
        <end position="115"/>
    </location>
</feature>
<name>A0ABY6U2B9_BIOOC</name>
<sequence length="194" mass="21496">MPGIPKSKGCKSCKRRKIKCDEQWPTCTPCRRSCSRCPGPSSVFKFVHNGQHSIPSSAMAQNPNPTDQTDSKDQQEGLEMLRRSFPNTNDGSWYGAFRLNGSPRSPRVPTNMGGMSHQRQLSTEYAFPSLAAEIPEDDDVDTSHVHRLPSLHTITNQDPSRRRDFLLVDPNLFAKNELGEGASKPPEVSSTLSA</sequence>
<feature type="compositionally biased region" description="Polar residues" evidence="2">
    <location>
        <begin position="50"/>
        <end position="68"/>
    </location>
</feature>
<evidence type="ECO:0000313" key="4">
    <source>
        <dbReference type="EMBL" id="VUC24401.1"/>
    </source>
</evidence>
<reference evidence="4 5" key="1">
    <citation type="submission" date="2019-06" db="EMBL/GenBank/DDBJ databases">
        <authorList>
            <person name="Broberg M."/>
        </authorList>
    </citation>
    <scope>NUCLEOTIDE SEQUENCE [LARGE SCALE GENOMIC DNA]</scope>
</reference>
<dbReference type="CDD" id="cd00067">
    <property type="entry name" value="GAL4"/>
    <property type="match status" value="1"/>
</dbReference>
<gene>
    <name evidence="4" type="ORF">CLO192961_LOCUS139140</name>
</gene>
<dbReference type="PANTHER" id="PTHR47657">
    <property type="entry name" value="STEROL REGULATORY ELEMENT-BINDING PROTEIN ECM22"/>
    <property type="match status" value="1"/>
</dbReference>
<dbReference type="SUPFAM" id="SSF57701">
    <property type="entry name" value="Zn2/Cys6 DNA-binding domain"/>
    <property type="match status" value="1"/>
</dbReference>
<feature type="region of interest" description="Disordered" evidence="2">
    <location>
        <begin position="175"/>
        <end position="194"/>
    </location>
</feature>
<keyword evidence="1" id="KW-0539">Nucleus</keyword>
<evidence type="ECO:0000256" key="1">
    <source>
        <dbReference type="ARBA" id="ARBA00023242"/>
    </source>
</evidence>
<dbReference type="EMBL" id="CABFNS010000719">
    <property type="protein sequence ID" value="VUC24401.1"/>
    <property type="molecule type" value="Genomic_DNA"/>
</dbReference>
<evidence type="ECO:0000259" key="3">
    <source>
        <dbReference type="PROSITE" id="PS50048"/>
    </source>
</evidence>
<proteinExistence type="predicted"/>
<protein>
    <recommendedName>
        <fullName evidence="3">Zn(2)-C6 fungal-type domain-containing protein</fullName>
    </recommendedName>
</protein>
<dbReference type="Proteomes" id="UP000766486">
    <property type="component" value="Unassembled WGS sequence"/>
</dbReference>
<comment type="caution">
    <text evidence="4">The sequence shown here is derived from an EMBL/GenBank/DDBJ whole genome shotgun (WGS) entry which is preliminary data.</text>
</comment>
<feature type="domain" description="Zn(2)-C6 fungal-type" evidence="3">
    <location>
        <begin position="9"/>
        <end position="37"/>
    </location>
</feature>
<dbReference type="InterPro" id="IPR001138">
    <property type="entry name" value="Zn2Cys6_DnaBD"/>
</dbReference>